<organism evidence="2 3">
    <name type="scientific">Culex pipiens pipiens</name>
    <name type="common">Northern house mosquito</name>
    <dbReference type="NCBI Taxonomy" id="38569"/>
    <lineage>
        <taxon>Eukaryota</taxon>
        <taxon>Metazoa</taxon>
        <taxon>Ecdysozoa</taxon>
        <taxon>Arthropoda</taxon>
        <taxon>Hexapoda</taxon>
        <taxon>Insecta</taxon>
        <taxon>Pterygota</taxon>
        <taxon>Neoptera</taxon>
        <taxon>Endopterygota</taxon>
        <taxon>Diptera</taxon>
        <taxon>Nematocera</taxon>
        <taxon>Culicoidea</taxon>
        <taxon>Culicidae</taxon>
        <taxon>Culicinae</taxon>
        <taxon>Culicini</taxon>
        <taxon>Culex</taxon>
        <taxon>Culex</taxon>
    </lineage>
</organism>
<protein>
    <submittedName>
        <fullName evidence="2">Uncharacterized protein</fullName>
    </submittedName>
</protein>
<keyword evidence="3" id="KW-1185">Reference proteome</keyword>
<evidence type="ECO:0000313" key="3">
    <source>
        <dbReference type="Proteomes" id="UP001562425"/>
    </source>
</evidence>
<evidence type="ECO:0000256" key="1">
    <source>
        <dbReference type="SAM" id="SignalP"/>
    </source>
</evidence>
<sequence>MKSIVLLSLVAVLASGLIQTVNVPITLFGNTNGSLTISAGNYGSVTLSAGTKSAVRGLLGVMKKAMGSVKPGAQVTFNLPIAINDGSATVVVNGKPFVVDAASIKALAGMFNQLNMVFSG</sequence>
<comment type="caution">
    <text evidence="2">The sequence shown here is derived from an EMBL/GenBank/DDBJ whole genome shotgun (WGS) entry which is preliminary data.</text>
</comment>
<accession>A0ABD1CHW0</accession>
<feature type="chain" id="PRO_5044764933" evidence="1">
    <location>
        <begin position="21"/>
        <end position="120"/>
    </location>
</feature>
<dbReference type="EMBL" id="JBEHCU010012114">
    <property type="protein sequence ID" value="KAL1375885.1"/>
    <property type="molecule type" value="Genomic_DNA"/>
</dbReference>
<feature type="signal peptide" evidence="1">
    <location>
        <begin position="1"/>
        <end position="20"/>
    </location>
</feature>
<proteinExistence type="predicted"/>
<dbReference type="AlphaFoldDB" id="A0ABD1CHW0"/>
<name>A0ABD1CHW0_CULPP</name>
<dbReference type="Proteomes" id="UP001562425">
    <property type="component" value="Unassembled WGS sequence"/>
</dbReference>
<keyword evidence="1" id="KW-0732">Signal</keyword>
<gene>
    <name evidence="2" type="ORF">pipiens_004563</name>
</gene>
<reference evidence="2 3" key="1">
    <citation type="submission" date="2024-05" db="EMBL/GenBank/DDBJ databases">
        <title>Culex pipiens pipiens assembly and annotation.</title>
        <authorList>
            <person name="Alout H."/>
            <person name="Durand T."/>
        </authorList>
    </citation>
    <scope>NUCLEOTIDE SEQUENCE [LARGE SCALE GENOMIC DNA]</scope>
    <source>
        <strain evidence="2">HA-2024</strain>
        <tissue evidence="2">Whole body</tissue>
    </source>
</reference>
<evidence type="ECO:0000313" key="2">
    <source>
        <dbReference type="EMBL" id="KAL1375885.1"/>
    </source>
</evidence>